<dbReference type="AlphaFoldDB" id="A0A372ELQ5"/>
<dbReference type="GO" id="GO:0004140">
    <property type="term" value="F:dephospho-CoA kinase activity"/>
    <property type="evidence" value="ECO:0007669"/>
    <property type="project" value="UniProtKB-UniRule"/>
</dbReference>
<dbReference type="Gene3D" id="3.40.50.300">
    <property type="entry name" value="P-loop containing nucleotide triphosphate hydrolases"/>
    <property type="match status" value="1"/>
</dbReference>
<name>A0A372ELQ5_9BURK</name>
<keyword evidence="5 7" id="KW-0418">Kinase</keyword>
<keyword evidence="5 7" id="KW-0808">Transferase</keyword>
<dbReference type="UniPathway" id="UPA00241">
    <property type="reaction ID" value="UER00356"/>
</dbReference>
<comment type="function">
    <text evidence="5">Catalyzes the phosphorylation of the 3'-hydroxyl group of dephosphocoenzyme A to form coenzyme A.</text>
</comment>
<comment type="pathway">
    <text evidence="5">Cofactor biosynthesis; coenzyme A biosynthesis; CoA from (R)-pantothenate: step 5/5.</text>
</comment>
<comment type="catalytic activity">
    <reaction evidence="5">
        <text>3'-dephospho-CoA + ATP = ADP + CoA + H(+)</text>
        <dbReference type="Rhea" id="RHEA:18245"/>
        <dbReference type="ChEBI" id="CHEBI:15378"/>
        <dbReference type="ChEBI" id="CHEBI:30616"/>
        <dbReference type="ChEBI" id="CHEBI:57287"/>
        <dbReference type="ChEBI" id="CHEBI:57328"/>
        <dbReference type="ChEBI" id="CHEBI:456216"/>
        <dbReference type="EC" id="2.7.1.24"/>
    </reaction>
</comment>
<reference evidence="7 8" key="1">
    <citation type="submission" date="2018-08" db="EMBL/GenBank/DDBJ databases">
        <title>Hydrogenophaga sp. LA-38 isolated from sludge.</title>
        <authorList>
            <person name="Im W.-T."/>
        </authorList>
    </citation>
    <scope>NUCLEOTIDE SEQUENCE [LARGE SCALE GENOMIC DNA]</scope>
    <source>
        <strain evidence="7 8">LA-38</strain>
    </source>
</reference>
<evidence type="ECO:0000256" key="6">
    <source>
        <dbReference type="NCBIfam" id="TIGR00152"/>
    </source>
</evidence>
<dbReference type="PANTHER" id="PTHR10695:SF46">
    <property type="entry name" value="BIFUNCTIONAL COENZYME A SYNTHASE-RELATED"/>
    <property type="match status" value="1"/>
</dbReference>
<dbReference type="RefSeq" id="WP_116958338.1">
    <property type="nucleotide sequence ID" value="NZ_QVLS01000003.1"/>
</dbReference>
<evidence type="ECO:0000256" key="4">
    <source>
        <dbReference type="ARBA" id="ARBA00022993"/>
    </source>
</evidence>
<evidence type="ECO:0000313" key="8">
    <source>
        <dbReference type="Proteomes" id="UP000261931"/>
    </source>
</evidence>
<evidence type="ECO:0000256" key="2">
    <source>
        <dbReference type="ARBA" id="ARBA00022741"/>
    </source>
</evidence>
<evidence type="ECO:0000313" key="7">
    <source>
        <dbReference type="EMBL" id="RFP80298.1"/>
    </source>
</evidence>
<dbReference type="SUPFAM" id="SSF52540">
    <property type="entry name" value="P-loop containing nucleoside triphosphate hydrolases"/>
    <property type="match status" value="1"/>
</dbReference>
<dbReference type="CDD" id="cd02022">
    <property type="entry name" value="DPCK"/>
    <property type="match status" value="1"/>
</dbReference>
<accession>A0A372ELQ5</accession>
<evidence type="ECO:0000256" key="5">
    <source>
        <dbReference type="HAMAP-Rule" id="MF_00376"/>
    </source>
</evidence>
<evidence type="ECO:0000256" key="1">
    <source>
        <dbReference type="ARBA" id="ARBA00009018"/>
    </source>
</evidence>
<dbReference type="GO" id="GO:0015937">
    <property type="term" value="P:coenzyme A biosynthetic process"/>
    <property type="evidence" value="ECO:0007669"/>
    <property type="project" value="UniProtKB-UniRule"/>
</dbReference>
<dbReference type="HAMAP" id="MF_00376">
    <property type="entry name" value="Dephospho_CoA_kinase"/>
    <property type="match status" value="1"/>
</dbReference>
<keyword evidence="4 5" id="KW-0173">Coenzyme A biosynthesis</keyword>
<keyword evidence="5" id="KW-0963">Cytoplasm</keyword>
<evidence type="ECO:0000256" key="3">
    <source>
        <dbReference type="ARBA" id="ARBA00022840"/>
    </source>
</evidence>
<dbReference type="EC" id="2.7.1.24" evidence="5 6"/>
<keyword evidence="2 5" id="KW-0547">Nucleotide-binding</keyword>
<dbReference type="InterPro" id="IPR001977">
    <property type="entry name" value="Depp_CoAkinase"/>
</dbReference>
<organism evidence="7 8">
    <name type="scientific">Hydrogenophaga borbori</name>
    <dbReference type="NCBI Taxonomy" id="2294117"/>
    <lineage>
        <taxon>Bacteria</taxon>
        <taxon>Pseudomonadati</taxon>
        <taxon>Pseudomonadota</taxon>
        <taxon>Betaproteobacteria</taxon>
        <taxon>Burkholderiales</taxon>
        <taxon>Comamonadaceae</taxon>
        <taxon>Hydrogenophaga</taxon>
    </lineage>
</organism>
<dbReference type="Pfam" id="PF01121">
    <property type="entry name" value="CoaE"/>
    <property type="match status" value="1"/>
</dbReference>
<dbReference type="InterPro" id="IPR027417">
    <property type="entry name" value="P-loop_NTPase"/>
</dbReference>
<dbReference type="NCBIfam" id="TIGR00152">
    <property type="entry name" value="dephospho-CoA kinase"/>
    <property type="match status" value="1"/>
</dbReference>
<dbReference type="GO" id="GO:0005524">
    <property type="term" value="F:ATP binding"/>
    <property type="evidence" value="ECO:0007669"/>
    <property type="project" value="UniProtKB-UniRule"/>
</dbReference>
<sequence length="202" mass="21712">MSAARPSWRIGLTGGIGSGKSTVGARLQALGAELIDADAISRASTAAGGAAIPAVRDGFGPDFIDSDGALHRARMRELVFADPDARQRLEAIVHPIVAREIALRVTLSNKACVVFDVPLLAESPRWRPQLDRVLVVDCSEATQRRRVRARSGWDDAVLDGVLRSQSPRALRLAVADAVIFNDEDDLDRLHGLVDRLSASFGL</sequence>
<comment type="subcellular location">
    <subcellularLocation>
        <location evidence="5">Cytoplasm</location>
    </subcellularLocation>
</comment>
<keyword evidence="8" id="KW-1185">Reference proteome</keyword>
<dbReference type="GO" id="GO:0005737">
    <property type="term" value="C:cytoplasm"/>
    <property type="evidence" value="ECO:0007669"/>
    <property type="project" value="UniProtKB-SubCell"/>
</dbReference>
<proteinExistence type="inferred from homology"/>
<dbReference type="Proteomes" id="UP000261931">
    <property type="component" value="Unassembled WGS sequence"/>
</dbReference>
<gene>
    <name evidence="5" type="primary">coaE</name>
    <name evidence="7" type="ORF">DY262_07625</name>
</gene>
<protein>
    <recommendedName>
        <fullName evidence="5 6">Dephospho-CoA kinase</fullName>
        <ecNumber evidence="5 6">2.7.1.24</ecNumber>
    </recommendedName>
    <alternativeName>
        <fullName evidence="5">Dephosphocoenzyme A kinase</fullName>
    </alternativeName>
</protein>
<dbReference type="PROSITE" id="PS51219">
    <property type="entry name" value="DPCK"/>
    <property type="match status" value="1"/>
</dbReference>
<comment type="caution">
    <text evidence="7">The sequence shown here is derived from an EMBL/GenBank/DDBJ whole genome shotgun (WGS) entry which is preliminary data.</text>
</comment>
<dbReference type="EMBL" id="QVLS01000003">
    <property type="protein sequence ID" value="RFP80298.1"/>
    <property type="molecule type" value="Genomic_DNA"/>
</dbReference>
<comment type="similarity">
    <text evidence="1 5">Belongs to the CoaE family.</text>
</comment>
<feature type="binding site" evidence="5">
    <location>
        <begin position="17"/>
        <end position="22"/>
    </location>
    <ligand>
        <name>ATP</name>
        <dbReference type="ChEBI" id="CHEBI:30616"/>
    </ligand>
</feature>
<keyword evidence="3 5" id="KW-0067">ATP-binding</keyword>
<dbReference type="PANTHER" id="PTHR10695">
    <property type="entry name" value="DEPHOSPHO-COA KINASE-RELATED"/>
    <property type="match status" value="1"/>
</dbReference>